<evidence type="ECO:0000313" key="1">
    <source>
        <dbReference type="EMBL" id="JAE07976.1"/>
    </source>
</evidence>
<dbReference type="AlphaFoldDB" id="A0A0A9FCV3"/>
<reference evidence="1" key="2">
    <citation type="journal article" date="2015" name="Data Brief">
        <title>Shoot transcriptome of the giant reed, Arundo donax.</title>
        <authorList>
            <person name="Barrero R.A."/>
            <person name="Guerrero F.D."/>
            <person name="Moolhuijzen P."/>
            <person name="Goolsby J.A."/>
            <person name="Tidwell J."/>
            <person name="Bellgard S.E."/>
            <person name="Bellgard M.I."/>
        </authorList>
    </citation>
    <scope>NUCLEOTIDE SEQUENCE</scope>
    <source>
        <tissue evidence="1">Shoot tissue taken approximately 20 cm above the soil surface</tissue>
    </source>
</reference>
<sequence>MNRKFILYSEFIVFRLKQGAKEINGPL</sequence>
<proteinExistence type="predicted"/>
<protein>
    <submittedName>
        <fullName evidence="1">Uncharacterized protein</fullName>
    </submittedName>
</protein>
<organism evidence="1">
    <name type="scientific">Arundo donax</name>
    <name type="common">Giant reed</name>
    <name type="synonym">Donax arundinaceus</name>
    <dbReference type="NCBI Taxonomy" id="35708"/>
    <lineage>
        <taxon>Eukaryota</taxon>
        <taxon>Viridiplantae</taxon>
        <taxon>Streptophyta</taxon>
        <taxon>Embryophyta</taxon>
        <taxon>Tracheophyta</taxon>
        <taxon>Spermatophyta</taxon>
        <taxon>Magnoliopsida</taxon>
        <taxon>Liliopsida</taxon>
        <taxon>Poales</taxon>
        <taxon>Poaceae</taxon>
        <taxon>PACMAD clade</taxon>
        <taxon>Arundinoideae</taxon>
        <taxon>Arundineae</taxon>
        <taxon>Arundo</taxon>
    </lineage>
</organism>
<accession>A0A0A9FCV3</accession>
<name>A0A0A9FCV3_ARUDO</name>
<reference evidence="1" key="1">
    <citation type="submission" date="2014-09" db="EMBL/GenBank/DDBJ databases">
        <authorList>
            <person name="Magalhaes I.L.F."/>
            <person name="Oliveira U."/>
            <person name="Santos F.R."/>
            <person name="Vidigal T.H.D.A."/>
            <person name="Brescovit A.D."/>
            <person name="Santos A.J."/>
        </authorList>
    </citation>
    <scope>NUCLEOTIDE SEQUENCE</scope>
    <source>
        <tissue evidence="1">Shoot tissue taken approximately 20 cm above the soil surface</tissue>
    </source>
</reference>
<dbReference type="EMBL" id="GBRH01189920">
    <property type="protein sequence ID" value="JAE07976.1"/>
    <property type="molecule type" value="Transcribed_RNA"/>
</dbReference>